<sequence>MATAYEPVSLVQHAGPELYRRNAFRITGLGVRATARDIRREAEKMRVAARLGTGSEAAVPSLGEPPDDTATQQATQRLRDPVCRLLDELFWFWPATDGEADDGIDALRRGDLDAASQSWQDTGTTVAVHNLAVLNHARALDHDRFDARGRKLWKEAFAYWRRVVSDDGFWELLESRVREMADPRLTPGTAERLRAELPVALLSVNARLAVRTAGDGRSGDAAEHVALMRSSGFRAETVDEVLRDAIAPETARIRALGEKAKQSVRADPRHGAEPTWRFLGQATAILDLLESLLPEDHPVLLGARDEVAGRVLPCVVPYAEETDDWKTATELLERASAIAATGAVRDRLEENLETARGNLLYDTCWFCRENPAHDPSAYALKMYGDVQRGYGRVRWKNLTINVPRCAMCKNHRFWRNGAVAAGLAILIAAGFVTFAGGHSLTGLFLFGMVFVTSVVAGVTGGPFRRAVRDFPPVQERRAQGWMFGAKPPGVN</sequence>
<feature type="transmembrane region" description="Helical" evidence="2">
    <location>
        <begin position="417"/>
        <end position="437"/>
    </location>
</feature>
<dbReference type="EMBL" id="BAABHF010000043">
    <property type="protein sequence ID" value="GAA4509303.1"/>
    <property type="molecule type" value="Genomic_DNA"/>
</dbReference>
<keyword evidence="4" id="KW-1185">Reference proteome</keyword>
<accession>A0ABP8QTK0</accession>
<name>A0ABP8QTK0_9ACTN</name>
<keyword evidence="2" id="KW-1133">Transmembrane helix</keyword>
<keyword evidence="2" id="KW-0472">Membrane</keyword>
<protein>
    <submittedName>
        <fullName evidence="3">Uncharacterized protein</fullName>
    </submittedName>
</protein>
<evidence type="ECO:0000256" key="1">
    <source>
        <dbReference type="SAM" id="MobiDB-lite"/>
    </source>
</evidence>
<reference evidence="4" key="1">
    <citation type="journal article" date="2019" name="Int. J. Syst. Evol. Microbiol.">
        <title>The Global Catalogue of Microorganisms (GCM) 10K type strain sequencing project: providing services to taxonomists for standard genome sequencing and annotation.</title>
        <authorList>
            <consortium name="The Broad Institute Genomics Platform"/>
            <consortium name="The Broad Institute Genome Sequencing Center for Infectious Disease"/>
            <person name="Wu L."/>
            <person name="Ma J."/>
        </authorList>
    </citation>
    <scope>NUCLEOTIDE SEQUENCE [LARGE SCALE GENOMIC DNA]</scope>
    <source>
        <strain evidence="4">JCM 17933</strain>
    </source>
</reference>
<dbReference type="RefSeq" id="WP_345471267.1">
    <property type="nucleotide sequence ID" value="NZ_BAABHF010000043.1"/>
</dbReference>
<gene>
    <name evidence="3" type="ORF">GCM10023191_070350</name>
</gene>
<keyword evidence="2" id="KW-0812">Transmembrane</keyword>
<comment type="caution">
    <text evidence="3">The sequence shown here is derived from an EMBL/GenBank/DDBJ whole genome shotgun (WGS) entry which is preliminary data.</text>
</comment>
<dbReference type="Proteomes" id="UP001500503">
    <property type="component" value="Unassembled WGS sequence"/>
</dbReference>
<evidence type="ECO:0000313" key="3">
    <source>
        <dbReference type="EMBL" id="GAA4509303.1"/>
    </source>
</evidence>
<evidence type="ECO:0000256" key="2">
    <source>
        <dbReference type="SAM" id="Phobius"/>
    </source>
</evidence>
<feature type="transmembrane region" description="Helical" evidence="2">
    <location>
        <begin position="443"/>
        <end position="463"/>
    </location>
</feature>
<proteinExistence type="predicted"/>
<evidence type="ECO:0000313" key="4">
    <source>
        <dbReference type="Proteomes" id="UP001500503"/>
    </source>
</evidence>
<organism evidence="3 4">
    <name type="scientific">Actinoallomurus oryzae</name>
    <dbReference type="NCBI Taxonomy" id="502180"/>
    <lineage>
        <taxon>Bacteria</taxon>
        <taxon>Bacillati</taxon>
        <taxon>Actinomycetota</taxon>
        <taxon>Actinomycetes</taxon>
        <taxon>Streptosporangiales</taxon>
        <taxon>Thermomonosporaceae</taxon>
        <taxon>Actinoallomurus</taxon>
    </lineage>
</organism>
<feature type="region of interest" description="Disordered" evidence="1">
    <location>
        <begin position="55"/>
        <end position="74"/>
    </location>
</feature>